<proteinExistence type="inferred from homology"/>
<dbReference type="GO" id="GO:0019748">
    <property type="term" value="P:secondary metabolic process"/>
    <property type="evidence" value="ECO:0007669"/>
    <property type="project" value="UniProtKB-ARBA"/>
</dbReference>
<evidence type="ECO:0000256" key="1">
    <source>
        <dbReference type="ARBA" id="ARBA00009431"/>
    </source>
</evidence>
<evidence type="ECO:0000256" key="3">
    <source>
        <dbReference type="ARBA" id="ARBA00022729"/>
    </source>
</evidence>
<feature type="chain" id="PRO_5004341536" description="Serine carboxypeptidase-like 7" evidence="6">
    <location>
        <begin position="20"/>
        <end position="436"/>
    </location>
</feature>
<evidence type="ECO:0000313" key="8">
    <source>
        <dbReference type="Proteomes" id="UP000029121"/>
    </source>
</evidence>
<dbReference type="eggNOG" id="KOG1282">
    <property type="taxonomic scope" value="Eukaryota"/>
</dbReference>
<dbReference type="EMBL" id="KB870808">
    <property type="protein sequence ID" value="EOA28672.1"/>
    <property type="molecule type" value="Genomic_DNA"/>
</dbReference>
<dbReference type="STRING" id="81985.R0FZV9"/>
<organism evidence="7 8">
    <name type="scientific">Capsella rubella</name>
    <dbReference type="NCBI Taxonomy" id="81985"/>
    <lineage>
        <taxon>Eukaryota</taxon>
        <taxon>Viridiplantae</taxon>
        <taxon>Streptophyta</taxon>
        <taxon>Embryophyta</taxon>
        <taxon>Tracheophyta</taxon>
        <taxon>Spermatophyta</taxon>
        <taxon>Magnoliopsida</taxon>
        <taxon>eudicotyledons</taxon>
        <taxon>Gunneridae</taxon>
        <taxon>Pentapetalae</taxon>
        <taxon>rosids</taxon>
        <taxon>malvids</taxon>
        <taxon>Brassicales</taxon>
        <taxon>Brassicaceae</taxon>
        <taxon>Camelineae</taxon>
        <taxon>Capsella</taxon>
    </lineage>
</organism>
<dbReference type="InterPro" id="IPR001563">
    <property type="entry name" value="Peptidase_S10"/>
</dbReference>
<feature type="signal peptide" evidence="6">
    <location>
        <begin position="1"/>
        <end position="19"/>
    </location>
</feature>
<keyword evidence="5" id="KW-0325">Glycoprotein</keyword>
<evidence type="ECO:0000256" key="5">
    <source>
        <dbReference type="ARBA" id="ARBA00023180"/>
    </source>
</evidence>
<reference evidence="8" key="1">
    <citation type="journal article" date="2013" name="Nat. Genet.">
        <title>The Capsella rubella genome and the genomic consequences of rapid mating system evolution.</title>
        <authorList>
            <person name="Slotte T."/>
            <person name="Hazzouri K.M."/>
            <person name="Agren J.A."/>
            <person name="Koenig D."/>
            <person name="Maumus F."/>
            <person name="Guo Y.L."/>
            <person name="Steige K."/>
            <person name="Platts A.E."/>
            <person name="Escobar J.S."/>
            <person name="Newman L.K."/>
            <person name="Wang W."/>
            <person name="Mandakova T."/>
            <person name="Vello E."/>
            <person name="Smith L.M."/>
            <person name="Henz S.R."/>
            <person name="Steffen J."/>
            <person name="Takuno S."/>
            <person name="Brandvain Y."/>
            <person name="Coop G."/>
            <person name="Andolfatto P."/>
            <person name="Hu T.T."/>
            <person name="Blanchette M."/>
            <person name="Clark R.M."/>
            <person name="Quesneville H."/>
            <person name="Nordborg M."/>
            <person name="Gaut B.S."/>
            <person name="Lysak M.A."/>
            <person name="Jenkins J."/>
            <person name="Grimwood J."/>
            <person name="Chapman J."/>
            <person name="Prochnik S."/>
            <person name="Shu S."/>
            <person name="Rokhsar D."/>
            <person name="Schmutz J."/>
            <person name="Weigel D."/>
            <person name="Wright S.I."/>
        </authorList>
    </citation>
    <scope>NUCLEOTIDE SEQUENCE [LARGE SCALE GENOMIC DNA]</scope>
    <source>
        <strain evidence="8">cv. Monte Gargano</strain>
    </source>
</reference>
<dbReference type="Proteomes" id="UP000029121">
    <property type="component" value="Unassembled WGS sequence"/>
</dbReference>
<dbReference type="GO" id="GO:0004185">
    <property type="term" value="F:serine-type carboxypeptidase activity"/>
    <property type="evidence" value="ECO:0007669"/>
    <property type="project" value="InterPro"/>
</dbReference>
<dbReference type="OrthoDB" id="443318at2759"/>
<name>R0FZV9_9BRAS</name>
<dbReference type="GO" id="GO:0006508">
    <property type="term" value="P:proteolysis"/>
    <property type="evidence" value="ECO:0007669"/>
    <property type="project" value="InterPro"/>
</dbReference>
<gene>
    <name evidence="7" type="ORF">CARUB_v10024896mg</name>
</gene>
<evidence type="ECO:0000313" key="7">
    <source>
        <dbReference type="EMBL" id="EOA28672.1"/>
    </source>
</evidence>
<keyword evidence="2" id="KW-0964">Secreted</keyword>
<dbReference type="MEROPS" id="S10.A13"/>
<comment type="similarity">
    <text evidence="1">Belongs to the peptidase S10 family.</text>
</comment>
<dbReference type="SUPFAM" id="SSF53474">
    <property type="entry name" value="alpha/beta-Hydrolases"/>
    <property type="match status" value="1"/>
</dbReference>
<protein>
    <recommendedName>
        <fullName evidence="9">Serine carboxypeptidase-like 7</fullName>
    </recommendedName>
</protein>
<keyword evidence="3 6" id="KW-0732">Signal</keyword>
<dbReference type="Gene3D" id="3.40.50.1820">
    <property type="entry name" value="alpha/beta hydrolase"/>
    <property type="match status" value="1"/>
</dbReference>
<evidence type="ECO:0000256" key="2">
    <source>
        <dbReference type="ARBA" id="ARBA00022525"/>
    </source>
</evidence>
<evidence type="ECO:0008006" key="9">
    <source>
        <dbReference type="Google" id="ProtNLM"/>
    </source>
</evidence>
<keyword evidence="4" id="KW-1015">Disulfide bond</keyword>
<dbReference type="FunFam" id="3.40.50.1820:FF:000148">
    <property type="entry name" value="Serine carboxypeptidase-like 11"/>
    <property type="match status" value="1"/>
</dbReference>
<dbReference type="PANTHER" id="PTHR11802:SF196">
    <property type="entry name" value="SERINE CARBOXYPEPTIDASE-LIKE 10-RELATED"/>
    <property type="match status" value="1"/>
</dbReference>
<keyword evidence="8" id="KW-1185">Reference proteome</keyword>
<sequence length="436" mass="49707">MSLTLKFLLLLFLSHHVDSFGTIVKFLPGFEGPLPFELETGYVGIGEEEDVQVFYYFIKSEKNPKEDPLLLWLDGGPGCSSLGGLLFENGPLALKSKVYNGSTPSLVSTPYSWTKMANIIYLDQPVGAGFSYSRTPLGKTSDTSEVKRIHKFLQKWLSKHPQFMSNSFYVTGDSYSGMIVPALVQEISKGNYICCNPPINLQGYVLGNPITYAEHEKNYRIPFAHGMSLISDELYKSLKRACKGNYENVDPSNTKCLKLVEEYHKCTDKINSQHTLLPDCDKKGMGETSPDCYYYLYFLIERWANDEKVREALHIRKGTKGQWDRCNWTIPYDNNILSSVPYHANNSFRGYRSLIYSGDHDITMPFQATQAWIKSLNYSIVHDWRPWMIQDQIAGYTRTYSNKMTFATIKGGGHTAEYLPNETSIMFQRWISGQPL</sequence>
<dbReference type="FunFam" id="3.40.50.12670:FF:000001">
    <property type="entry name" value="Carboxypeptidase"/>
    <property type="match status" value="1"/>
</dbReference>
<dbReference type="AlphaFoldDB" id="R0FZV9"/>
<dbReference type="PANTHER" id="PTHR11802">
    <property type="entry name" value="SERINE PROTEASE FAMILY S10 SERINE CARBOXYPEPTIDASE"/>
    <property type="match status" value="1"/>
</dbReference>
<accession>R0FZV9</accession>
<dbReference type="GO" id="GO:0016752">
    <property type="term" value="F:sinapoyltransferase activity"/>
    <property type="evidence" value="ECO:0007669"/>
    <property type="project" value="UniProtKB-ARBA"/>
</dbReference>
<dbReference type="KEGG" id="crb:17888411"/>
<evidence type="ECO:0000256" key="4">
    <source>
        <dbReference type="ARBA" id="ARBA00023157"/>
    </source>
</evidence>
<evidence type="ECO:0000256" key="6">
    <source>
        <dbReference type="SAM" id="SignalP"/>
    </source>
</evidence>
<dbReference type="Pfam" id="PF00450">
    <property type="entry name" value="Peptidase_S10"/>
    <property type="match status" value="1"/>
</dbReference>
<dbReference type="InterPro" id="IPR029058">
    <property type="entry name" value="AB_hydrolase_fold"/>
</dbReference>
<dbReference type="PRINTS" id="PR00724">
    <property type="entry name" value="CRBOXYPTASEC"/>
</dbReference>